<name>A0ABU8WA83_9BURK</name>
<sequence length="549" mass="59162">MASSIPYEEARRRYQAVVAPAFREDATPVQQLLKDWHPDHGANARVPLAVGVNRGDACQPDLARLLQANSLIDDIDLAGAQLLTTDVLVIGGGGAGCAAALTAARQGAKVILATKLRLGDSNTVMAEGGIQAAVGTDDSPQLHFEDTLRAGHHCAEPELVAQMVMDGPDVLRWLIQLGMTFDLDEGGPMGGRLLRKKPGGASAARIHSYRDYTGLEMMRVLREAVDLEPGISVWNRCPAVELLSDDRGRCAGAVIYNLEWRSFVMVRSRSVILATGGAGRLHLNRFPTSNHYGATADGLVLAYRVGARLRELDSFQYHPTGIAYPPHLAGGLISEAARSAGAKLINGQGDRFVDELKARDVVASAILRECGEGRGIERDGQVGVFLDTPTLERENPGILEKRLVTLRHLAHRCGHDPAAEPFMVYPTLHYQNGGVAIDKHGATEVACLHCVGELTGGIHGRNRLMGNALLDILSMGRRAGAKAAESAGSLITGRVGISHVHAWQRELMLASLPLDLRSPQLFPDYAHFDLRADADMRPQERPRVVAGVR</sequence>
<evidence type="ECO:0000256" key="1">
    <source>
        <dbReference type="ARBA" id="ARBA00001974"/>
    </source>
</evidence>
<dbReference type="SUPFAM" id="SSF51905">
    <property type="entry name" value="FAD/NAD(P)-binding domain"/>
    <property type="match status" value="1"/>
</dbReference>
<dbReference type="InterPro" id="IPR036188">
    <property type="entry name" value="FAD/NAD-bd_sf"/>
</dbReference>
<feature type="domain" description="FAD-dependent oxidoreductase 2 FAD-binding" evidence="4">
    <location>
        <begin position="86"/>
        <end position="469"/>
    </location>
</feature>
<dbReference type="RefSeq" id="WP_340368005.1">
    <property type="nucleotide sequence ID" value="NZ_JBBKZV010000046.1"/>
</dbReference>
<dbReference type="SUPFAM" id="SSF56425">
    <property type="entry name" value="Succinate dehydrogenase/fumarate reductase flavoprotein, catalytic domain"/>
    <property type="match status" value="1"/>
</dbReference>
<reference evidence="5 6" key="1">
    <citation type="submission" date="2024-03" db="EMBL/GenBank/DDBJ databases">
        <title>Novel species of the genus Variovorax.</title>
        <authorList>
            <person name="Liu Q."/>
            <person name="Xin Y.-H."/>
        </authorList>
    </citation>
    <scope>NUCLEOTIDE SEQUENCE [LARGE SCALE GENOMIC DNA]</scope>
    <source>
        <strain evidence="5 6">KACC 18501</strain>
    </source>
</reference>
<keyword evidence="6" id="KW-1185">Reference proteome</keyword>
<dbReference type="PANTHER" id="PTHR11632:SF51">
    <property type="entry name" value="SUCCINATE DEHYDROGENASE [UBIQUINONE] FLAVOPROTEIN SUBUNIT, MITOCHONDRIAL"/>
    <property type="match status" value="1"/>
</dbReference>
<dbReference type="PRINTS" id="PR00411">
    <property type="entry name" value="PNDRDTASEI"/>
</dbReference>
<dbReference type="PRINTS" id="PR00368">
    <property type="entry name" value="FADPNR"/>
</dbReference>
<evidence type="ECO:0000259" key="4">
    <source>
        <dbReference type="Pfam" id="PF00890"/>
    </source>
</evidence>
<comment type="cofactor">
    <cofactor evidence="1">
        <name>FAD</name>
        <dbReference type="ChEBI" id="CHEBI:57692"/>
    </cofactor>
</comment>
<gene>
    <name evidence="5" type="ORF">WKW80_33950</name>
</gene>
<dbReference type="PANTHER" id="PTHR11632">
    <property type="entry name" value="SUCCINATE DEHYDROGENASE 2 FLAVOPROTEIN SUBUNIT"/>
    <property type="match status" value="1"/>
</dbReference>
<dbReference type="Gene3D" id="3.50.50.60">
    <property type="entry name" value="FAD/NAD(P)-binding domain"/>
    <property type="match status" value="1"/>
</dbReference>
<dbReference type="Gene3D" id="3.90.700.10">
    <property type="entry name" value="Succinate dehydrogenase/fumarate reductase flavoprotein, catalytic domain"/>
    <property type="match status" value="1"/>
</dbReference>
<evidence type="ECO:0000313" key="5">
    <source>
        <dbReference type="EMBL" id="MEJ8826946.1"/>
    </source>
</evidence>
<accession>A0ABU8WA83</accession>
<dbReference type="InterPro" id="IPR030664">
    <property type="entry name" value="SdhA/FrdA/AprA"/>
</dbReference>
<dbReference type="InterPro" id="IPR003953">
    <property type="entry name" value="FAD-dep_OxRdtase_2_FAD-bd"/>
</dbReference>
<evidence type="ECO:0000313" key="6">
    <source>
        <dbReference type="Proteomes" id="UP001363010"/>
    </source>
</evidence>
<evidence type="ECO:0000256" key="2">
    <source>
        <dbReference type="ARBA" id="ARBA00022630"/>
    </source>
</evidence>
<evidence type="ECO:0000256" key="3">
    <source>
        <dbReference type="ARBA" id="ARBA00023002"/>
    </source>
</evidence>
<dbReference type="EMBL" id="JBBKZV010000046">
    <property type="protein sequence ID" value="MEJ8826946.1"/>
    <property type="molecule type" value="Genomic_DNA"/>
</dbReference>
<protein>
    <submittedName>
        <fullName evidence="5">FAD-dependent oxidoreductase</fullName>
    </submittedName>
</protein>
<comment type="caution">
    <text evidence="5">The sequence shown here is derived from an EMBL/GenBank/DDBJ whole genome shotgun (WGS) entry which is preliminary data.</text>
</comment>
<dbReference type="InterPro" id="IPR027477">
    <property type="entry name" value="Succ_DH/fumarate_Rdtase_cat_sf"/>
</dbReference>
<keyword evidence="3" id="KW-0560">Oxidoreductase</keyword>
<proteinExistence type="predicted"/>
<dbReference type="Pfam" id="PF00890">
    <property type="entry name" value="FAD_binding_2"/>
    <property type="match status" value="1"/>
</dbReference>
<dbReference type="Proteomes" id="UP001363010">
    <property type="component" value="Unassembled WGS sequence"/>
</dbReference>
<keyword evidence="2" id="KW-0285">Flavoprotein</keyword>
<organism evidence="5 6">
    <name type="scientific">Variovorax humicola</name>
    <dbReference type="NCBI Taxonomy" id="1769758"/>
    <lineage>
        <taxon>Bacteria</taxon>
        <taxon>Pseudomonadati</taxon>
        <taxon>Pseudomonadota</taxon>
        <taxon>Betaproteobacteria</taxon>
        <taxon>Burkholderiales</taxon>
        <taxon>Comamonadaceae</taxon>
        <taxon>Variovorax</taxon>
    </lineage>
</organism>